<organism evidence="1 2">
    <name type="scientific">Paraburkholderia xenovorans (strain LB400)</name>
    <dbReference type="NCBI Taxonomy" id="266265"/>
    <lineage>
        <taxon>Bacteria</taxon>
        <taxon>Pseudomonadati</taxon>
        <taxon>Pseudomonadota</taxon>
        <taxon>Betaproteobacteria</taxon>
        <taxon>Burkholderiales</taxon>
        <taxon>Burkholderiaceae</taxon>
        <taxon>Paraburkholderia</taxon>
    </lineage>
</organism>
<reference evidence="1 2" key="1">
    <citation type="journal article" date="2006" name="Proc. Natl. Acad. Sci. U.S.A.">
        <title>Burkholderia xenovorans LB400 harbors a multi-replicon, 9.73-Mbp genome shaped for versatility.</title>
        <authorList>
            <person name="Chain P.S."/>
            <person name="Denef V.J."/>
            <person name="Konstantinidis K.T."/>
            <person name="Vergez L.M."/>
            <person name="Agullo L."/>
            <person name="Reyes V.L."/>
            <person name="Hauser L."/>
            <person name="Cordova M."/>
            <person name="Gomez L."/>
            <person name="Gonzalez M."/>
            <person name="Land M."/>
            <person name="Lao V."/>
            <person name="Larimer F."/>
            <person name="LiPuma J.J."/>
            <person name="Mahenthiralingam E."/>
            <person name="Malfatti S.A."/>
            <person name="Marx C.J."/>
            <person name="Parnell J.J."/>
            <person name="Ramette A."/>
            <person name="Richardson P."/>
            <person name="Seeger M."/>
            <person name="Smith D."/>
            <person name="Spilker T."/>
            <person name="Sul W.J."/>
            <person name="Tsoi T.V."/>
            <person name="Ulrich L.E."/>
            <person name="Zhulin I.B."/>
            <person name="Tiedje J.M."/>
        </authorList>
    </citation>
    <scope>NUCLEOTIDE SEQUENCE [LARGE SCALE GENOMIC DNA]</scope>
    <source>
        <strain evidence="1 2">LB400</strain>
    </source>
</reference>
<proteinExistence type="predicted"/>
<gene>
    <name evidence="1" type="ORF">Bxe_B2454</name>
</gene>
<dbReference type="STRING" id="266265.Bxe_B2454"/>
<name>Q13QV2_PARXL</name>
<protein>
    <submittedName>
        <fullName evidence="1">Uncharacterized protein</fullName>
    </submittedName>
</protein>
<dbReference type="EMBL" id="CP000271">
    <property type="protein sequence ID" value="ABE33537.1"/>
    <property type="molecule type" value="Genomic_DNA"/>
</dbReference>
<sequence length="132" mass="14618">MFPPGIDTALRRRPGVMPDFIGVGYYASSMPDVRRHGVGSAPARRNTAFAELRRRGHRARGTMRLHRALFRECSKVFHDGQRLPLLSRNACNSYANHSLPIASACVENFASWPAFSRSAFSVIDNGSVKSAK</sequence>
<accession>Q13QV2</accession>
<evidence type="ECO:0000313" key="1">
    <source>
        <dbReference type="EMBL" id="ABE33537.1"/>
    </source>
</evidence>
<evidence type="ECO:0000313" key="2">
    <source>
        <dbReference type="Proteomes" id="UP000001817"/>
    </source>
</evidence>
<dbReference type="KEGG" id="bxe:Bxe_B2454"/>
<dbReference type="AlphaFoldDB" id="Q13QV2"/>
<dbReference type="Proteomes" id="UP000001817">
    <property type="component" value="Chromosome 2"/>
</dbReference>
<keyword evidence="2" id="KW-1185">Reference proteome</keyword>